<evidence type="ECO:0000313" key="2">
    <source>
        <dbReference type="Proteomes" id="UP001304813"/>
    </source>
</evidence>
<accession>A0AA86M7Q8</accession>
<protein>
    <submittedName>
        <fullName evidence="1">Uncharacterized protein</fullName>
    </submittedName>
</protein>
<keyword evidence="2" id="KW-1185">Reference proteome</keyword>
<proteinExistence type="predicted"/>
<dbReference type="EMBL" id="LC779065">
    <property type="protein sequence ID" value="BES79887.1"/>
    <property type="molecule type" value="Genomic_DNA"/>
</dbReference>
<evidence type="ECO:0000313" key="1">
    <source>
        <dbReference type="EMBL" id="BES79887.1"/>
    </source>
</evidence>
<dbReference type="Proteomes" id="UP001304813">
    <property type="component" value="Segment"/>
</dbReference>
<name>A0AA86M7Q8_9CAUD</name>
<organism evidence="1 2">
    <name type="scientific">Yersinia phage vB_Yru_GN1</name>
    <dbReference type="NCBI Taxonomy" id="3074381"/>
    <lineage>
        <taxon>Viruses</taxon>
        <taxon>Duplodnaviria</taxon>
        <taxon>Heunggongvirae</taxon>
        <taxon>Uroviricota</taxon>
        <taxon>Caudoviricetes</taxon>
        <taxon>Caudoviricetes incertae sedis</taxon>
        <taxon>Sepahanvirus</taxon>
        <taxon>Sepahanvirus vB-Yru-GN1</taxon>
    </lineage>
</organism>
<sequence>MKNKSILKMICHQFDVFPEDVTVEFIASVGSEYEYKVTINESDNPFVVNSGTYTVKVSCEKT</sequence>
<reference evidence="1 2" key="1">
    <citation type="submission" date="2023-09" db="EMBL/GenBank/DDBJ databases">
        <title>Analysis of phage genome (vB_Yru_GN1) of the bacterium (Yersinia ruckeri).</title>
        <authorList>
            <person name="Ganjoor M.S."/>
            <person name="Bouzari M."/>
            <person name="Soleimani-Delfan A."/>
        </authorList>
    </citation>
    <scope>NUCLEOTIDE SEQUENCE [LARGE SCALE GENOMIC DNA]</scope>
    <source>
        <strain evidence="2">vB_Yru_GN1</strain>
    </source>
</reference>